<comment type="catalytic activity">
    <reaction evidence="17 19">
        <text>2 D-alanine + ATP = D-alanyl-D-alanine + ADP + phosphate + H(+)</text>
        <dbReference type="Rhea" id="RHEA:11224"/>
        <dbReference type="ChEBI" id="CHEBI:15378"/>
        <dbReference type="ChEBI" id="CHEBI:30616"/>
        <dbReference type="ChEBI" id="CHEBI:43474"/>
        <dbReference type="ChEBI" id="CHEBI:57416"/>
        <dbReference type="ChEBI" id="CHEBI:57822"/>
        <dbReference type="ChEBI" id="CHEBI:456216"/>
        <dbReference type="EC" id="6.3.2.4"/>
    </reaction>
</comment>
<evidence type="ECO:0000313" key="24">
    <source>
        <dbReference type="EMBL" id="BDX05594.1"/>
    </source>
</evidence>
<dbReference type="PANTHER" id="PTHR23132">
    <property type="entry name" value="D-ALANINE--D-ALANINE LIGASE"/>
    <property type="match status" value="1"/>
</dbReference>
<dbReference type="KEGG" id="pmaw:MACH26_11150"/>
<feature type="binding site" evidence="21">
    <location>
        <position position="253"/>
    </location>
    <ligand>
        <name>Mg(2+)</name>
        <dbReference type="ChEBI" id="CHEBI:18420"/>
        <label>1</label>
    </ligand>
</feature>
<sequence length="305" mass="33044">MAKIAVLLGGDSAEREVSLRSGEAVANALEEHGLQVLRIDPAERSIAELISENIERVIIMLHGRGGEDGAIQGALQTLGIAYSGSGVLGSALAMDKIRSKRIFQSEGLPTAPYYVATEASLEAFDAQAVMSQLNNEIMVKPALEGSSIGMSRVKSAEELQAAITKALQFDREVLVEQYVTGKEYTVSILADKALPSIRMETPHSFYDYEAKYHTNTTQYHCPSGLTAEEEQHLADIAIRAFKAVGASGWGRVDVMRDQQGNFFILEVNTVPGMTEKSLVPMAAKQAGMSFTDLVLAIAKTCECRR</sequence>
<dbReference type="InterPro" id="IPR013815">
    <property type="entry name" value="ATP_grasp_subdomain_1"/>
</dbReference>
<evidence type="ECO:0000259" key="23">
    <source>
        <dbReference type="PROSITE" id="PS50975"/>
    </source>
</evidence>
<dbReference type="GO" id="GO:0071555">
    <property type="term" value="P:cell wall organization"/>
    <property type="evidence" value="ECO:0007669"/>
    <property type="project" value="UniProtKB-KW"/>
</dbReference>
<comment type="cofactor">
    <cofactor evidence="1">
        <name>Mn(2+)</name>
        <dbReference type="ChEBI" id="CHEBI:29035"/>
    </cofactor>
</comment>
<comment type="pathway">
    <text evidence="4 19">Cell wall biogenesis; peptidoglycan biosynthesis.</text>
</comment>
<evidence type="ECO:0000256" key="7">
    <source>
        <dbReference type="ARBA" id="ARBA00022490"/>
    </source>
</evidence>
<evidence type="ECO:0000256" key="8">
    <source>
        <dbReference type="ARBA" id="ARBA00022598"/>
    </source>
</evidence>
<evidence type="ECO:0000256" key="6">
    <source>
        <dbReference type="ARBA" id="ARBA00012216"/>
    </source>
</evidence>
<dbReference type="EC" id="6.3.2.4" evidence="6 19"/>
<dbReference type="InterPro" id="IPR005905">
    <property type="entry name" value="D_ala_D_ala"/>
</dbReference>
<evidence type="ECO:0000256" key="19">
    <source>
        <dbReference type="HAMAP-Rule" id="MF_00047"/>
    </source>
</evidence>
<evidence type="ECO:0000256" key="13">
    <source>
        <dbReference type="ARBA" id="ARBA00022960"/>
    </source>
</evidence>
<dbReference type="FunFam" id="3.30.470.20:FF:000008">
    <property type="entry name" value="D-alanine--D-alanine ligase"/>
    <property type="match status" value="1"/>
</dbReference>
<dbReference type="InterPro" id="IPR016185">
    <property type="entry name" value="PreATP-grasp_dom_sf"/>
</dbReference>
<keyword evidence="13 19" id="KW-0133">Cell shape</keyword>
<evidence type="ECO:0000256" key="2">
    <source>
        <dbReference type="ARBA" id="ARBA00003921"/>
    </source>
</evidence>
<dbReference type="GO" id="GO:0008716">
    <property type="term" value="F:D-alanine-D-alanine ligase activity"/>
    <property type="evidence" value="ECO:0007669"/>
    <property type="project" value="UniProtKB-UniRule"/>
</dbReference>
<keyword evidence="16 19" id="KW-0961">Cell wall biogenesis/degradation</keyword>
<comment type="similarity">
    <text evidence="5 19">Belongs to the D-alanine--D-alanine ligase family.</text>
</comment>
<evidence type="ECO:0000256" key="11">
    <source>
        <dbReference type="ARBA" id="ARBA00022840"/>
    </source>
</evidence>
<name>A0AA48HPH2_9ALTE</name>
<feature type="active site" evidence="20">
    <location>
        <position position="14"/>
    </location>
</feature>
<feature type="binding site" evidence="21">
    <location>
        <position position="266"/>
    </location>
    <ligand>
        <name>Mg(2+)</name>
        <dbReference type="ChEBI" id="CHEBI:18420"/>
        <label>2</label>
    </ligand>
</feature>
<dbReference type="PROSITE" id="PS50975">
    <property type="entry name" value="ATP_GRASP"/>
    <property type="match status" value="1"/>
</dbReference>
<keyword evidence="14 19" id="KW-0573">Peptidoglycan synthesis</keyword>
<dbReference type="Gene3D" id="3.40.50.20">
    <property type="match status" value="1"/>
</dbReference>
<proteinExistence type="inferred from homology"/>
<accession>A0AA48HPH2</accession>
<dbReference type="GO" id="GO:0009252">
    <property type="term" value="P:peptidoglycan biosynthetic process"/>
    <property type="evidence" value="ECO:0007669"/>
    <property type="project" value="UniProtKB-UniRule"/>
</dbReference>
<evidence type="ECO:0000256" key="10">
    <source>
        <dbReference type="ARBA" id="ARBA00022741"/>
    </source>
</evidence>
<evidence type="ECO:0000256" key="22">
    <source>
        <dbReference type="PROSITE-ProRule" id="PRU00409"/>
    </source>
</evidence>
<feature type="binding site" evidence="21">
    <location>
        <position position="268"/>
    </location>
    <ligand>
        <name>Mg(2+)</name>
        <dbReference type="ChEBI" id="CHEBI:18420"/>
        <label>2</label>
    </ligand>
</feature>
<dbReference type="RefSeq" id="WP_338294810.1">
    <property type="nucleotide sequence ID" value="NZ_AP027272.1"/>
</dbReference>
<evidence type="ECO:0000256" key="14">
    <source>
        <dbReference type="ARBA" id="ARBA00022984"/>
    </source>
</evidence>
<dbReference type="PROSITE" id="PS00844">
    <property type="entry name" value="DALA_DALA_LIGASE_2"/>
    <property type="match status" value="1"/>
</dbReference>
<dbReference type="GO" id="GO:0005829">
    <property type="term" value="C:cytosol"/>
    <property type="evidence" value="ECO:0007669"/>
    <property type="project" value="TreeGrafter"/>
</dbReference>
<keyword evidence="12 21" id="KW-0460">Magnesium</keyword>
<protein>
    <recommendedName>
        <fullName evidence="6 19">D-alanine--D-alanine ligase</fullName>
        <ecNumber evidence="6 19">6.3.2.4</ecNumber>
    </recommendedName>
    <alternativeName>
        <fullName evidence="19">D-Ala-D-Ala ligase</fullName>
    </alternativeName>
    <alternativeName>
        <fullName evidence="19">D-alanylalanine synthetase</fullName>
    </alternativeName>
</protein>
<dbReference type="GO" id="GO:0046872">
    <property type="term" value="F:metal ion binding"/>
    <property type="evidence" value="ECO:0007669"/>
    <property type="project" value="UniProtKB-KW"/>
</dbReference>
<dbReference type="Pfam" id="PF07478">
    <property type="entry name" value="Dala_Dala_lig_C"/>
    <property type="match status" value="1"/>
</dbReference>
<dbReference type="PIRSF" id="PIRSF039102">
    <property type="entry name" value="Ddl/VanB"/>
    <property type="match status" value="1"/>
</dbReference>
<dbReference type="AlphaFoldDB" id="A0AA48HPH2"/>
<evidence type="ECO:0000256" key="20">
    <source>
        <dbReference type="PIRSR" id="PIRSR039102-1"/>
    </source>
</evidence>
<dbReference type="GO" id="GO:0008360">
    <property type="term" value="P:regulation of cell shape"/>
    <property type="evidence" value="ECO:0007669"/>
    <property type="project" value="UniProtKB-KW"/>
</dbReference>
<feature type="active site" evidence="20">
    <location>
        <position position="277"/>
    </location>
</feature>
<feature type="active site" evidence="20">
    <location>
        <position position="146"/>
    </location>
</feature>
<dbReference type="Gene3D" id="3.30.470.20">
    <property type="entry name" value="ATP-grasp fold, B domain"/>
    <property type="match status" value="1"/>
</dbReference>
<keyword evidence="11 22" id="KW-0067">ATP-binding</keyword>
<comment type="subcellular location">
    <subcellularLocation>
        <location evidence="3 19">Cytoplasm</location>
    </subcellularLocation>
</comment>
<keyword evidence="10 22" id="KW-0547">Nucleotide-binding</keyword>
<evidence type="ECO:0000256" key="16">
    <source>
        <dbReference type="ARBA" id="ARBA00023316"/>
    </source>
</evidence>
<dbReference type="SUPFAM" id="SSF52440">
    <property type="entry name" value="PreATP-grasp domain"/>
    <property type="match status" value="1"/>
</dbReference>
<keyword evidence="7 19" id="KW-0963">Cytoplasm</keyword>
<evidence type="ECO:0000256" key="17">
    <source>
        <dbReference type="ARBA" id="ARBA00047614"/>
    </source>
</evidence>
<keyword evidence="15 21" id="KW-0464">Manganese</keyword>
<dbReference type="PANTHER" id="PTHR23132:SF23">
    <property type="entry name" value="D-ALANINE--D-ALANINE LIGASE B"/>
    <property type="match status" value="1"/>
</dbReference>
<keyword evidence="9 21" id="KW-0479">Metal-binding</keyword>
<dbReference type="PROSITE" id="PS00843">
    <property type="entry name" value="DALA_DALA_LIGASE_1"/>
    <property type="match status" value="1"/>
</dbReference>
<reference evidence="24" key="1">
    <citation type="submission" date="2023-01" db="EMBL/GenBank/DDBJ databases">
        <title>Complete genome sequence of Planctobacterium marinum strain Dej080120_11.</title>
        <authorList>
            <person name="Ueki S."/>
            <person name="Maruyama F."/>
        </authorList>
    </citation>
    <scope>NUCLEOTIDE SEQUENCE</scope>
    <source>
        <strain evidence="24">Dej080120_11</strain>
    </source>
</reference>
<gene>
    <name evidence="19 24" type="primary">ddl</name>
    <name evidence="24" type="ORF">MACH26_11150</name>
</gene>
<dbReference type="GO" id="GO:0005524">
    <property type="term" value="F:ATP binding"/>
    <property type="evidence" value="ECO:0007669"/>
    <property type="project" value="UniProtKB-UniRule"/>
</dbReference>
<dbReference type="SUPFAM" id="SSF56059">
    <property type="entry name" value="Glutathione synthetase ATP-binding domain-like"/>
    <property type="match status" value="1"/>
</dbReference>
<dbReference type="Gene3D" id="3.30.1490.20">
    <property type="entry name" value="ATP-grasp fold, A domain"/>
    <property type="match status" value="1"/>
</dbReference>
<dbReference type="FunFam" id="3.30.1490.20:FF:000007">
    <property type="entry name" value="D-alanine--D-alanine ligase"/>
    <property type="match status" value="1"/>
</dbReference>
<dbReference type="HAMAP" id="MF_00047">
    <property type="entry name" value="Dala_Dala_lig"/>
    <property type="match status" value="1"/>
</dbReference>
<dbReference type="Proteomes" id="UP001333710">
    <property type="component" value="Chromosome"/>
</dbReference>
<dbReference type="EMBL" id="AP027272">
    <property type="protein sequence ID" value="BDX05594.1"/>
    <property type="molecule type" value="Genomic_DNA"/>
</dbReference>
<comment type="function">
    <text evidence="2 19">Cell wall formation.</text>
</comment>
<dbReference type="InterPro" id="IPR011095">
    <property type="entry name" value="Dala_Dala_lig_C"/>
</dbReference>
<evidence type="ECO:0000256" key="1">
    <source>
        <dbReference type="ARBA" id="ARBA00001936"/>
    </source>
</evidence>
<feature type="binding site" evidence="21">
    <location>
        <position position="266"/>
    </location>
    <ligand>
        <name>Mg(2+)</name>
        <dbReference type="ChEBI" id="CHEBI:18420"/>
        <label>1</label>
    </ligand>
</feature>
<keyword evidence="8 19" id="KW-0436">Ligase</keyword>
<evidence type="ECO:0000256" key="21">
    <source>
        <dbReference type="PIRSR" id="PIRSR039102-3"/>
    </source>
</evidence>
<evidence type="ECO:0000256" key="15">
    <source>
        <dbReference type="ARBA" id="ARBA00023211"/>
    </source>
</evidence>
<evidence type="ECO:0000256" key="4">
    <source>
        <dbReference type="ARBA" id="ARBA00004752"/>
    </source>
</evidence>
<evidence type="ECO:0000256" key="12">
    <source>
        <dbReference type="ARBA" id="ARBA00022842"/>
    </source>
</evidence>
<dbReference type="NCBIfam" id="TIGR01205">
    <property type="entry name" value="D_ala_D_alaTIGR"/>
    <property type="match status" value="1"/>
</dbReference>
<dbReference type="InterPro" id="IPR000291">
    <property type="entry name" value="D-Ala_lig_Van_CS"/>
</dbReference>
<feature type="domain" description="ATP-grasp" evidence="23">
    <location>
        <begin position="100"/>
        <end position="299"/>
    </location>
</feature>
<evidence type="ECO:0000256" key="9">
    <source>
        <dbReference type="ARBA" id="ARBA00022723"/>
    </source>
</evidence>
<evidence type="ECO:0000256" key="5">
    <source>
        <dbReference type="ARBA" id="ARBA00010871"/>
    </source>
</evidence>
<keyword evidence="25" id="KW-1185">Reference proteome</keyword>
<dbReference type="NCBIfam" id="NF002378">
    <property type="entry name" value="PRK01372.1"/>
    <property type="match status" value="1"/>
</dbReference>
<comment type="cofactor">
    <cofactor evidence="21">
        <name>Mg(2+)</name>
        <dbReference type="ChEBI" id="CHEBI:18420"/>
    </cofactor>
    <cofactor evidence="21">
        <name>Mn(2+)</name>
        <dbReference type="ChEBI" id="CHEBI:29035"/>
    </cofactor>
    <text evidence="21">Binds 2 magnesium or manganese ions per subunit.</text>
</comment>
<comment type="pathway">
    <text evidence="18">Glycan biosynthesis.</text>
</comment>
<evidence type="ECO:0000256" key="3">
    <source>
        <dbReference type="ARBA" id="ARBA00004496"/>
    </source>
</evidence>
<organism evidence="24 25">
    <name type="scientific">Planctobacterium marinum</name>
    <dbReference type="NCBI Taxonomy" id="1631968"/>
    <lineage>
        <taxon>Bacteria</taxon>
        <taxon>Pseudomonadati</taxon>
        <taxon>Pseudomonadota</taxon>
        <taxon>Gammaproteobacteria</taxon>
        <taxon>Alteromonadales</taxon>
        <taxon>Alteromonadaceae</taxon>
        <taxon>Planctobacterium</taxon>
    </lineage>
</organism>
<dbReference type="InterPro" id="IPR011761">
    <property type="entry name" value="ATP-grasp"/>
</dbReference>
<evidence type="ECO:0000313" key="25">
    <source>
        <dbReference type="Proteomes" id="UP001333710"/>
    </source>
</evidence>
<evidence type="ECO:0000256" key="18">
    <source>
        <dbReference type="ARBA" id="ARBA00060592"/>
    </source>
</evidence>